<dbReference type="KEGG" id="doe:DENOEST_2422"/>
<keyword evidence="7 8" id="KW-0472">Membrane</keyword>
<dbReference type="GO" id="GO:0012505">
    <property type="term" value="C:endomembrane system"/>
    <property type="evidence" value="ECO:0007669"/>
    <property type="project" value="UniProtKB-SubCell"/>
</dbReference>
<protein>
    <recommendedName>
        <fullName evidence="8">Nickel/cobalt efflux system</fullName>
    </recommendedName>
</protein>
<evidence type="ECO:0000313" key="9">
    <source>
        <dbReference type="EMBL" id="CAB1369587.1"/>
    </source>
</evidence>
<evidence type="ECO:0000256" key="4">
    <source>
        <dbReference type="ARBA" id="ARBA00022596"/>
    </source>
</evidence>
<comment type="subcellular location">
    <subcellularLocation>
        <location evidence="8">Cell membrane</location>
        <topology evidence="8">Multi-pass membrane protein</topology>
    </subcellularLocation>
    <subcellularLocation>
        <location evidence="1">Endomembrane system</location>
        <topology evidence="1">Multi-pass membrane protein</topology>
    </subcellularLocation>
</comment>
<dbReference type="InterPro" id="IPR004688">
    <property type="entry name" value="Ni/Co_transpt"/>
</dbReference>
<evidence type="ECO:0000313" key="10">
    <source>
        <dbReference type="Proteomes" id="UP000515733"/>
    </source>
</evidence>
<keyword evidence="4" id="KW-0533">Nickel</keyword>
<accession>A0A6S6XYX5</accession>
<dbReference type="OrthoDB" id="9776706at2"/>
<feature type="transmembrane region" description="Helical" evidence="8">
    <location>
        <begin position="242"/>
        <end position="259"/>
    </location>
</feature>
<name>A0A6S6XYX5_9PROT</name>
<dbReference type="GO" id="GO:0015099">
    <property type="term" value="F:nickel cation transmembrane transporter activity"/>
    <property type="evidence" value="ECO:0007669"/>
    <property type="project" value="UniProtKB-UniRule"/>
</dbReference>
<organism evidence="9 10">
    <name type="scientific">Denitratisoma oestradiolicum</name>
    <dbReference type="NCBI Taxonomy" id="311182"/>
    <lineage>
        <taxon>Bacteria</taxon>
        <taxon>Pseudomonadati</taxon>
        <taxon>Pseudomonadota</taxon>
        <taxon>Betaproteobacteria</taxon>
        <taxon>Nitrosomonadales</taxon>
        <taxon>Sterolibacteriaceae</taxon>
        <taxon>Denitratisoma</taxon>
    </lineage>
</organism>
<feature type="transmembrane region" description="Helical" evidence="8">
    <location>
        <begin position="53"/>
        <end position="76"/>
    </location>
</feature>
<dbReference type="PANTHER" id="PTHR31611">
    <property type="entry name" value="HIGH-AFFINITY NICKEL TRANSPORT PROTEIN NIC1"/>
    <property type="match status" value="1"/>
</dbReference>
<dbReference type="GO" id="GO:0005886">
    <property type="term" value="C:plasma membrane"/>
    <property type="evidence" value="ECO:0007669"/>
    <property type="project" value="UniProtKB-SubCell"/>
</dbReference>
<gene>
    <name evidence="9" type="ORF">DENOEST_2422</name>
</gene>
<dbReference type="EMBL" id="LR778301">
    <property type="protein sequence ID" value="CAB1369587.1"/>
    <property type="molecule type" value="Genomic_DNA"/>
</dbReference>
<evidence type="ECO:0000256" key="7">
    <source>
        <dbReference type="ARBA" id="ARBA00023136"/>
    </source>
</evidence>
<sequence>MEDFPQGFPALCLLAFVLGMKHGLDPDHLATIDGLTRFNASDKPSLAKRCGMLFSLGHGSVVIMIAISVSLFAQSWVVPEWLELTGVWISIGFLAALGWINLHAVLSTPLHTVYAPVGLKGRWLGRLSNTDRPGLIALVGALFALSFDTISQAALFAVTGAHFGGAQHAIILGLLFTLGMLATDGLNGLFIYRLLRRADRQALLSSRIVGMVIGLISLGIACFGAARYIFPPVSHWSEGREMILGLCLTGLVSFTVFLVPKIQHFPRHPER</sequence>
<evidence type="ECO:0000256" key="3">
    <source>
        <dbReference type="ARBA" id="ARBA00022448"/>
    </source>
</evidence>
<proteinExistence type="inferred from homology"/>
<evidence type="ECO:0000256" key="6">
    <source>
        <dbReference type="ARBA" id="ARBA00022989"/>
    </source>
</evidence>
<feature type="transmembrane region" description="Helical" evidence="8">
    <location>
        <begin position="207"/>
        <end position="230"/>
    </location>
</feature>
<evidence type="ECO:0000256" key="8">
    <source>
        <dbReference type="RuleBase" id="RU362101"/>
    </source>
</evidence>
<evidence type="ECO:0000256" key="2">
    <source>
        <dbReference type="ARBA" id="ARBA00010892"/>
    </source>
</evidence>
<keyword evidence="5 8" id="KW-0812">Transmembrane</keyword>
<dbReference type="InterPro" id="IPR011541">
    <property type="entry name" value="Ni/Co_transpt_high_affinity"/>
</dbReference>
<evidence type="ECO:0000256" key="1">
    <source>
        <dbReference type="ARBA" id="ARBA00004127"/>
    </source>
</evidence>
<feature type="transmembrane region" description="Helical" evidence="8">
    <location>
        <begin position="170"/>
        <end position="195"/>
    </location>
</feature>
<dbReference type="PANTHER" id="PTHR31611:SF0">
    <property type="entry name" value="HIGH-AFFINITY NICKEL TRANSPORT PROTEIN NIC1"/>
    <property type="match status" value="1"/>
</dbReference>
<evidence type="ECO:0000256" key="5">
    <source>
        <dbReference type="ARBA" id="ARBA00022692"/>
    </source>
</evidence>
<keyword evidence="10" id="KW-1185">Reference proteome</keyword>
<feature type="transmembrane region" description="Helical" evidence="8">
    <location>
        <begin position="135"/>
        <end position="158"/>
    </location>
</feature>
<keyword evidence="6 8" id="KW-1133">Transmembrane helix</keyword>
<keyword evidence="3 8" id="KW-0813">Transport</keyword>
<dbReference type="Pfam" id="PF03824">
    <property type="entry name" value="NicO"/>
    <property type="match status" value="1"/>
</dbReference>
<feature type="transmembrane region" description="Helical" evidence="8">
    <location>
        <begin position="88"/>
        <end position="114"/>
    </location>
</feature>
<dbReference type="RefSeq" id="WP_145771991.1">
    <property type="nucleotide sequence ID" value="NZ_LR778301.1"/>
</dbReference>
<dbReference type="Proteomes" id="UP000515733">
    <property type="component" value="Chromosome"/>
</dbReference>
<dbReference type="AlphaFoldDB" id="A0A6S6XYX5"/>
<reference evidence="9 10" key="1">
    <citation type="submission" date="2020-03" db="EMBL/GenBank/DDBJ databases">
        <authorList>
            <consortium name="Genoscope - CEA"/>
            <person name="William W."/>
        </authorList>
    </citation>
    <scope>NUCLEOTIDE SEQUENCE [LARGE SCALE GENOMIC DNA]</scope>
    <source>
        <strain evidence="10">DSM 16959</strain>
    </source>
</reference>
<comment type="similarity">
    <text evidence="2 8">Belongs to the NiCoT transporter (TC 2.A.52) family.</text>
</comment>